<dbReference type="PaxDb" id="4081-Solyc08g076950.2.1"/>
<keyword evidence="3" id="KW-1185">Reference proteome</keyword>
<name>A0A3Q7IN18_SOLLC</name>
<organism evidence="2">
    <name type="scientific">Solanum lycopersicum</name>
    <name type="common">Tomato</name>
    <name type="synonym">Lycopersicon esculentum</name>
    <dbReference type="NCBI Taxonomy" id="4081"/>
    <lineage>
        <taxon>Eukaryota</taxon>
        <taxon>Viridiplantae</taxon>
        <taxon>Streptophyta</taxon>
        <taxon>Embryophyta</taxon>
        <taxon>Tracheophyta</taxon>
        <taxon>Spermatophyta</taxon>
        <taxon>Magnoliopsida</taxon>
        <taxon>eudicotyledons</taxon>
        <taxon>Gunneridae</taxon>
        <taxon>Pentapetalae</taxon>
        <taxon>asterids</taxon>
        <taxon>lamiids</taxon>
        <taxon>Solanales</taxon>
        <taxon>Solanaceae</taxon>
        <taxon>Solanoideae</taxon>
        <taxon>Solaneae</taxon>
        <taxon>Solanum</taxon>
        <taxon>Solanum subgen. Lycopersicon</taxon>
    </lineage>
</organism>
<evidence type="ECO:0000256" key="1">
    <source>
        <dbReference type="SAM" id="MobiDB-lite"/>
    </source>
</evidence>
<evidence type="ECO:0000313" key="2">
    <source>
        <dbReference type="EnsemblPlants" id="Solyc08g076950.3.1"/>
    </source>
</evidence>
<protein>
    <submittedName>
        <fullName evidence="2">Uncharacterized protein</fullName>
    </submittedName>
</protein>
<evidence type="ECO:0000313" key="3">
    <source>
        <dbReference type="Proteomes" id="UP000004994"/>
    </source>
</evidence>
<dbReference type="EnsemblPlants" id="Solyc08g076950.3.1">
    <property type="protein sequence ID" value="Solyc08g076950.3.1"/>
    <property type="gene ID" value="Solyc08g076950.3"/>
</dbReference>
<reference evidence="2" key="2">
    <citation type="submission" date="2019-01" db="UniProtKB">
        <authorList>
            <consortium name="EnsemblPlants"/>
        </authorList>
    </citation>
    <scope>IDENTIFICATION</scope>
    <source>
        <strain evidence="2">cv. Heinz 1706</strain>
    </source>
</reference>
<proteinExistence type="predicted"/>
<dbReference type="AlphaFoldDB" id="A0A3Q7IN18"/>
<reference evidence="2" key="1">
    <citation type="journal article" date="2012" name="Nature">
        <title>The tomato genome sequence provides insights into fleshy fruit evolution.</title>
        <authorList>
            <consortium name="Tomato Genome Consortium"/>
        </authorList>
    </citation>
    <scope>NUCLEOTIDE SEQUENCE [LARGE SCALE GENOMIC DNA]</scope>
    <source>
        <strain evidence="2">cv. Heinz 1706</strain>
    </source>
</reference>
<sequence>MVEISGGFIAVVGGRRKGQRRVGRREKGGLAGYNI</sequence>
<dbReference type="Proteomes" id="UP000004994">
    <property type="component" value="Chromosome 8"/>
</dbReference>
<feature type="region of interest" description="Disordered" evidence="1">
    <location>
        <begin position="16"/>
        <end position="35"/>
    </location>
</feature>
<dbReference type="Gramene" id="Solyc08g076950.3.1">
    <property type="protein sequence ID" value="Solyc08g076950.3.1"/>
    <property type="gene ID" value="Solyc08g076950.3"/>
</dbReference>
<dbReference type="InParanoid" id="A0A3Q7IN18"/>
<accession>A0A3Q7IN18</accession>